<dbReference type="InterPro" id="IPR000160">
    <property type="entry name" value="GGDEF_dom"/>
</dbReference>
<evidence type="ECO:0000256" key="1">
    <source>
        <dbReference type="PROSITE-ProRule" id="PRU00703"/>
    </source>
</evidence>
<protein>
    <submittedName>
        <fullName evidence="5">GGDEF domain-containing protein</fullName>
    </submittedName>
</protein>
<dbReference type="GO" id="GO:1902201">
    <property type="term" value="P:negative regulation of bacterial-type flagellum-dependent cell motility"/>
    <property type="evidence" value="ECO:0007669"/>
    <property type="project" value="TreeGrafter"/>
</dbReference>
<dbReference type="Pfam" id="PF00990">
    <property type="entry name" value="GGDEF"/>
    <property type="match status" value="1"/>
</dbReference>
<evidence type="ECO:0000313" key="6">
    <source>
        <dbReference type="Proteomes" id="UP000625316"/>
    </source>
</evidence>
<feature type="coiled-coil region" evidence="2">
    <location>
        <begin position="286"/>
        <end position="320"/>
    </location>
</feature>
<accession>A0A928VS88</accession>
<dbReference type="GO" id="GO:0043709">
    <property type="term" value="P:cell adhesion involved in single-species biofilm formation"/>
    <property type="evidence" value="ECO:0007669"/>
    <property type="project" value="TreeGrafter"/>
</dbReference>
<evidence type="ECO:0000256" key="2">
    <source>
        <dbReference type="SAM" id="Coils"/>
    </source>
</evidence>
<feature type="domain" description="CBS" evidence="4">
    <location>
        <begin position="147"/>
        <end position="204"/>
    </location>
</feature>
<dbReference type="SUPFAM" id="SSF55073">
    <property type="entry name" value="Nucleotide cyclase"/>
    <property type="match status" value="1"/>
</dbReference>
<dbReference type="PROSITE" id="PS51371">
    <property type="entry name" value="CBS"/>
    <property type="match status" value="3"/>
</dbReference>
<dbReference type="FunFam" id="3.30.70.270:FF:000001">
    <property type="entry name" value="Diguanylate cyclase domain protein"/>
    <property type="match status" value="1"/>
</dbReference>
<dbReference type="AlphaFoldDB" id="A0A928VS88"/>
<dbReference type="CDD" id="cd01949">
    <property type="entry name" value="GGDEF"/>
    <property type="match status" value="1"/>
</dbReference>
<comment type="caution">
    <text evidence="5">The sequence shown here is derived from an EMBL/GenBank/DDBJ whole genome shotgun (WGS) entry which is preliminary data.</text>
</comment>
<dbReference type="Proteomes" id="UP000625316">
    <property type="component" value="Unassembled WGS sequence"/>
</dbReference>
<dbReference type="NCBIfam" id="TIGR00254">
    <property type="entry name" value="GGDEF"/>
    <property type="match status" value="1"/>
</dbReference>
<dbReference type="InterPro" id="IPR000644">
    <property type="entry name" value="CBS_dom"/>
</dbReference>
<proteinExistence type="predicted"/>
<evidence type="ECO:0000259" key="4">
    <source>
        <dbReference type="PROSITE" id="PS51371"/>
    </source>
</evidence>
<feature type="domain" description="CBS" evidence="4">
    <location>
        <begin position="14"/>
        <end position="71"/>
    </location>
</feature>
<feature type="domain" description="GGDEF" evidence="3">
    <location>
        <begin position="348"/>
        <end position="485"/>
    </location>
</feature>
<dbReference type="Gene3D" id="3.30.70.270">
    <property type="match status" value="1"/>
</dbReference>
<gene>
    <name evidence="5" type="ORF">IQ266_16030</name>
</gene>
<dbReference type="PANTHER" id="PTHR45138">
    <property type="entry name" value="REGULATORY COMPONENTS OF SENSORY TRANSDUCTION SYSTEM"/>
    <property type="match status" value="1"/>
</dbReference>
<reference evidence="5" key="1">
    <citation type="submission" date="2020-10" db="EMBL/GenBank/DDBJ databases">
        <authorList>
            <person name="Castelo-Branco R."/>
            <person name="Eusebio N."/>
            <person name="Adriana R."/>
            <person name="Vieira A."/>
            <person name="Brugerolle De Fraissinette N."/>
            <person name="Rezende De Castro R."/>
            <person name="Schneider M.P."/>
            <person name="Vasconcelos V."/>
            <person name="Leao P.N."/>
        </authorList>
    </citation>
    <scope>NUCLEOTIDE SEQUENCE</scope>
    <source>
        <strain evidence="5">LEGE 11480</strain>
    </source>
</reference>
<dbReference type="PANTHER" id="PTHR45138:SF9">
    <property type="entry name" value="DIGUANYLATE CYCLASE DGCM-RELATED"/>
    <property type="match status" value="1"/>
</dbReference>
<dbReference type="SUPFAM" id="SSF54631">
    <property type="entry name" value="CBS-domain pair"/>
    <property type="match status" value="2"/>
</dbReference>
<keyword evidence="1" id="KW-0129">CBS domain</keyword>
<dbReference type="InterPro" id="IPR046342">
    <property type="entry name" value="CBS_dom_sf"/>
</dbReference>
<dbReference type="SMART" id="SM00267">
    <property type="entry name" value="GGDEF"/>
    <property type="match status" value="1"/>
</dbReference>
<keyword evidence="2" id="KW-0175">Coiled coil</keyword>
<dbReference type="Gene3D" id="3.10.580.10">
    <property type="entry name" value="CBS-domain"/>
    <property type="match status" value="2"/>
</dbReference>
<dbReference type="GO" id="GO:0052621">
    <property type="term" value="F:diguanylate cyclase activity"/>
    <property type="evidence" value="ECO:0007669"/>
    <property type="project" value="TreeGrafter"/>
</dbReference>
<dbReference type="EMBL" id="JADEXQ010000057">
    <property type="protein sequence ID" value="MBE9031244.1"/>
    <property type="molecule type" value="Genomic_DNA"/>
</dbReference>
<dbReference type="SMART" id="SM00116">
    <property type="entry name" value="CBS"/>
    <property type="match status" value="3"/>
</dbReference>
<feature type="domain" description="CBS" evidence="4">
    <location>
        <begin position="213"/>
        <end position="271"/>
    </location>
</feature>
<dbReference type="InterPro" id="IPR050469">
    <property type="entry name" value="Diguanylate_Cyclase"/>
</dbReference>
<keyword evidence="6" id="KW-1185">Reference proteome</keyword>
<dbReference type="InterPro" id="IPR029787">
    <property type="entry name" value="Nucleotide_cyclase"/>
</dbReference>
<evidence type="ECO:0000313" key="5">
    <source>
        <dbReference type="EMBL" id="MBE9031244.1"/>
    </source>
</evidence>
<dbReference type="PROSITE" id="PS50887">
    <property type="entry name" value="GGDEF"/>
    <property type="match status" value="1"/>
</dbReference>
<organism evidence="5 6">
    <name type="scientific">Romeriopsis navalis LEGE 11480</name>
    <dbReference type="NCBI Taxonomy" id="2777977"/>
    <lineage>
        <taxon>Bacteria</taxon>
        <taxon>Bacillati</taxon>
        <taxon>Cyanobacteriota</taxon>
        <taxon>Cyanophyceae</taxon>
        <taxon>Leptolyngbyales</taxon>
        <taxon>Leptolyngbyaceae</taxon>
        <taxon>Romeriopsis</taxon>
        <taxon>Romeriopsis navalis</taxon>
    </lineage>
</organism>
<evidence type="ECO:0000259" key="3">
    <source>
        <dbReference type="PROSITE" id="PS50887"/>
    </source>
</evidence>
<sequence length="505" mass="56914">MFQRQADRFQTYEPTSPLDFLVFGDRVMVADVLKAMSQAQVSCVFVMEQGQLLGSFTETDVIRVCADGHDLDKLPLAQVMIPSVASLSEAEAADPIKVLEVFERFPVKYLPVISVDQYIRQMITREAAHQQGQPIARLKLKQVREVLTPQVLQVTPDQTLQQVAKSMSYQHQRYSVVVAPDTSAPIGVLTLGDLVQAQMLGYDFHSTMAAVIMSAPPKMVRPDDDLWTAYQTLQRYFLKNLVVVNEQGELAGIANLHQMIQLLNPIDLWQTVVSLQQTNTTTAIALEQSQRQVEASAYEKQRLHNEIMQATRELERLAYLDPLTQLANRRQFDQLLSQEWQRLRRDKQSLAVVLGDIDYFKEYNEHFGYSAGDKCLQQIGFAMAEATQRSPDIVSRYDGEVFALLLPNTDLAGAVMIVERMQQVIRQQQLKHPGSLVAEQITLSFGIATCIPSFGATFADLLTAADRAVYRAKEQGRNTYRVAVENEFTQKPKFKVLEPAELAAL</sequence>
<dbReference type="InterPro" id="IPR043128">
    <property type="entry name" value="Rev_trsase/Diguanyl_cyclase"/>
</dbReference>
<name>A0A928VS88_9CYAN</name>
<dbReference type="RefSeq" id="WP_264326072.1">
    <property type="nucleotide sequence ID" value="NZ_JADEXQ010000057.1"/>
</dbReference>
<dbReference type="Pfam" id="PF00571">
    <property type="entry name" value="CBS"/>
    <property type="match status" value="3"/>
</dbReference>
<dbReference type="GO" id="GO:0005886">
    <property type="term" value="C:plasma membrane"/>
    <property type="evidence" value="ECO:0007669"/>
    <property type="project" value="TreeGrafter"/>
</dbReference>